<evidence type="ECO:0000313" key="3">
    <source>
        <dbReference type="Proteomes" id="UP000774326"/>
    </source>
</evidence>
<organism evidence="2 3">
    <name type="scientific">Wickerhamomyces pijperi</name>
    <name type="common">Yeast</name>
    <name type="synonym">Pichia pijperi</name>
    <dbReference type="NCBI Taxonomy" id="599730"/>
    <lineage>
        <taxon>Eukaryota</taxon>
        <taxon>Fungi</taxon>
        <taxon>Dikarya</taxon>
        <taxon>Ascomycota</taxon>
        <taxon>Saccharomycotina</taxon>
        <taxon>Saccharomycetes</taxon>
        <taxon>Phaffomycetales</taxon>
        <taxon>Wickerhamomycetaceae</taxon>
        <taxon>Wickerhamomyces</taxon>
    </lineage>
</organism>
<feature type="region of interest" description="Disordered" evidence="1">
    <location>
        <begin position="95"/>
        <end position="118"/>
    </location>
</feature>
<protein>
    <submittedName>
        <fullName evidence="2">Uncharacterized protein</fullName>
    </submittedName>
</protein>
<reference evidence="2" key="1">
    <citation type="journal article" date="2021" name="Open Biol.">
        <title>Shared evolutionary footprints suggest mitochondrial oxidative damage underlies multiple complex I losses in fungi.</title>
        <authorList>
            <person name="Schikora-Tamarit M.A."/>
            <person name="Marcet-Houben M."/>
            <person name="Nosek J."/>
            <person name="Gabaldon T."/>
        </authorList>
    </citation>
    <scope>NUCLEOTIDE SEQUENCE</scope>
    <source>
        <strain evidence="2">CBS2887</strain>
    </source>
</reference>
<sequence>MKEKRPIKEEKTKALNGLPAASMNDEQKDDSVTDLLGGGWNGLSWVGLFRGREGQHLGTTQREGRVDKDTADTLETVGKCTWVMPELGTVVDVITSTTDRNNNGQDDEPDNHQGLGSVEDEFCFTVSAGTNHINSNN</sequence>
<feature type="compositionally biased region" description="Basic and acidic residues" evidence="1">
    <location>
        <begin position="1"/>
        <end position="13"/>
    </location>
</feature>
<dbReference type="EMBL" id="JAEUBG010001697">
    <property type="protein sequence ID" value="KAH3685978.1"/>
    <property type="molecule type" value="Genomic_DNA"/>
</dbReference>
<feature type="compositionally biased region" description="Polar residues" evidence="1">
    <location>
        <begin position="95"/>
        <end position="104"/>
    </location>
</feature>
<reference evidence="2" key="2">
    <citation type="submission" date="2021-01" db="EMBL/GenBank/DDBJ databases">
        <authorList>
            <person name="Schikora-Tamarit M.A."/>
        </authorList>
    </citation>
    <scope>NUCLEOTIDE SEQUENCE</scope>
    <source>
        <strain evidence="2">CBS2887</strain>
    </source>
</reference>
<evidence type="ECO:0000256" key="1">
    <source>
        <dbReference type="SAM" id="MobiDB-lite"/>
    </source>
</evidence>
<comment type="caution">
    <text evidence="2">The sequence shown here is derived from an EMBL/GenBank/DDBJ whole genome shotgun (WGS) entry which is preliminary data.</text>
</comment>
<dbReference type="Proteomes" id="UP000774326">
    <property type="component" value="Unassembled WGS sequence"/>
</dbReference>
<feature type="region of interest" description="Disordered" evidence="1">
    <location>
        <begin position="1"/>
        <end position="33"/>
    </location>
</feature>
<evidence type="ECO:0000313" key="2">
    <source>
        <dbReference type="EMBL" id="KAH3685978.1"/>
    </source>
</evidence>
<accession>A0A9P8Q8F0</accession>
<name>A0A9P8Q8F0_WICPI</name>
<proteinExistence type="predicted"/>
<dbReference type="AlphaFoldDB" id="A0A9P8Q8F0"/>
<keyword evidence="3" id="KW-1185">Reference proteome</keyword>
<gene>
    <name evidence="2" type="ORF">WICPIJ_003045</name>
</gene>